<keyword evidence="8 10" id="KW-0472">Membrane</keyword>
<keyword evidence="6" id="KW-0249">Electron transport</keyword>
<keyword evidence="10 13" id="KW-0496">Mitochondrion</keyword>
<dbReference type="InterPro" id="IPR003945">
    <property type="entry name" value="NU5C-like"/>
</dbReference>
<feature type="domain" description="NADH:quinone oxidoreductase/Mrp antiporter transmembrane" evidence="11">
    <location>
        <begin position="100"/>
        <end position="365"/>
    </location>
</feature>
<comment type="function">
    <text evidence="1">Core subunit of the mitochondrial membrane respiratory chain NADH dehydrogenase (Complex I) that is believed to belong to the minimal assembly required for catalysis. Complex I functions in the transfer of electrons from NADH to the respiratory chain. The immediate electron acceptor for the enzyme is believed to be ubiquinone.</text>
</comment>
<dbReference type="Pfam" id="PF00662">
    <property type="entry name" value="Proton_antipo_N"/>
    <property type="match status" value="1"/>
</dbReference>
<evidence type="ECO:0000256" key="7">
    <source>
        <dbReference type="ARBA" id="ARBA00022989"/>
    </source>
</evidence>
<evidence type="ECO:0000256" key="1">
    <source>
        <dbReference type="ARBA" id="ARBA00003257"/>
    </source>
</evidence>
<evidence type="ECO:0000256" key="3">
    <source>
        <dbReference type="ARBA" id="ARBA00012944"/>
    </source>
</evidence>
<feature type="transmembrane region" description="Helical" evidence="10">
    <location>
        <begin position="253"/>
        <end position="270"/>
    </location>
</feature>
<keyword evidence="7 10" id="KW-1133">Transmembrane helix</keyword>
<evidence type="ECO:0000313" key="13">
    <source>
        <dbReference type="EMBL" id="AHA47094.1"/>
    </source>
</evidence>
<feature type="domain" description="NADH-Ubiquinone oxidoreductase (complex I) chain 5 N-terminal" evidence="12">
    <location>
        <begin position="34"/>
        <end position="83"/>
    </location>
</feature>
<keyword evidence="10" id="KW-0520">NAD</keyword>
<feature type="transmembrane region" description="Helical" evidence="10">
    <location>
        <begin position="106"/>
        <end position="123"/>
    </location>
</feature>
<evidence type="ECO:0000256" key="5">
    <source>
        <dbReference type="ARBA" id="ARBA00022692"/>
    </source>
</evidence>
<feature type="transmembrane region" description="Helical" evidence="10">
    <location>
        <begin position="282"/>
        <end position="302"/>
    </location>
</feature>
<gene>
    <name evidence="13" type="primary">ND5</name>
</gene>
<evidence type="ECO:0000256" key="6">
    <source>
        <dbReference type="ARBA" id="ARBA00022982"/>
    </source>
</evidence>
<reference evidence="13" key="1">
    <citation type="journal article" date="2014" name="BMC Genomics">
        <title>Evolution of multipartite mitochondrial genomes in the booklice of the genus Liposcelis (Psocoptera).</title>
        <authorList>
            <person name="Chen S.C."/>
            <person name="Wei D.D."/>
            <person name="Shao R."/>
            <person name="Shi J.X."/>
            <person name="Dou W."/>
            <person name="Wang J.J."/>
        </authorList>
    </citation>
    <scope>NUCLEOTIDE SEQUENCE</scope>
</reference>
<feature type="transmembrane region" description="Helical" evidence="10">
    <location>
        <begin position="82"/>
        <end position="100"/>
    </location>
</feature>
<evidence type="ECO:0000259" key="12">
    <source>
        <dbReference type="Pfam" id="PF00662"/>
    </source>
</evidence>
<proteinExistence type="inferred from homology"/>
<feature type="transmembrane region" description="Helical" evidence="10">
    <location>
        <begin position="49"/>
        <end position="70"/>
    </location>
</feature>
<organism evidence="13">
    <name type="scientific">Liposcelis paeta</name>
    <dbReference type="NCBI Taxonomy" id="209927"/>
    <lineage>
        <taxon>Eukaryota</taxon>
        <taxon>Metazoa</taxon>
        <taxon>Ecdysozoa</taxon>
        <taxon>Arthropoda</taxon>
        <taxon>Hexapoda</taxon>
        <taxon>Insecta</taxon>
        <taxon>Pterygota</taxon>
        <taxon>Neoptera</taxon>
        <taxon>Paraneoptera</taxon>
        <taxon>Psocodea</taxon>
        <taxon>Troctomorpha</taxon>
        <taxon>Liposcelidetae</taxon>
        <taxon>Liposcelididae</taxon>
        <taxon>Liposcelis</taxon>
    </lineage>
</organism>
<comment type="similarity">
    <text evidence="10">Belongs to the complex I subunit 5 family.</text>
</comment>
<evidence type="ECO:0000256" key="10">
    <source>
        <dbReference type="RuleBase" id="RU003404"/>
    </source>
</evidence>
<name>A0A096X745_9NEOP</name>
<dbReference type="GO" id="GO:0003954">
    <property type="term" value="F:NADH dehydrogenase activity"/>
    <property type="evidence" value="ECO:0007669"/>
    <property type="project" value="TreeGrafter"/>
</dbReference>
<evidence type="ECO:0000256" key="4">
    <source>
        <dbReference type="ARBA" id="ARBA00021096"/>
    </source>
</evidence>
<feature type="transmembrane region" description="Helical" evidence="10">
    <location>
        <begin position="7"/>
        <end position="29"/>
    </location>
</feature>
<feature type="transmembrane region" description="Helical" evidence="10">
    <location>
        <begin position="393"/>
        <end position="415"/>
    </location>
</feature>
<feature type="transmembrane region" description="Helical" evidence="10">
    <location>
        <begin position="226"/>
        <end position="246"/>
    </location>
</feature>
<feature type="transmembrane region" description="Helical" evidence="10">
    <location>
        <begin position="473"/>
        <end position="494"/>
    </location>
</feature>
<feature type="transmembrane region" description="Helical" evidence="10">
    <location>
        <begin position="144"/>
        <end position="163"/>
    </location>
</feature>
<feature type="transmembrane region" description="Helical" evidence="10">
    <location>
        <begin position="323"/>
        <end position="342"/>
    </location>
</feature>
<dbReference type="EMBL" id="KF649226">
    <property type="protein sequence ID" value="AHA47094.1"/>
    <property type="molecule type" value="Genomic_DNA"/>
</dbReference>
<dbReference type="GO" id="GO:0015990">
    <property type="term" value="P:electron transport coupled proton transport"/>
    <property type="evidence" value="ECO:0007669"/>
    <property type="project" value="TreeGrafter"/>
</dbReference>
<accession>A0A096X745</accession>
<evidence type="ECO:0000256" key="8">
    <source>
        <dbReference type="ARBA" id="ARBA00023136"/>
    </source>
</evidence>
<dbReference type="GO" id="GO:0016020">
    <property type="term" value="C:membrane"/>
    <property type="evidence" value="ECO:0007669"/>
    <property type="project" value="UniProtKB-SubCell"/>
</dbReference>
<evidence type="ECO:0000259" key="11">
    <source>
        <dbReference type="Pfam" id="PF00361"/>
    </source>
</evidence>
<evidence type="ECO:0000256" key="9">
    <source>
        <dbReference type="ARBA" id="ARBA00049551"/>
    </source>
</evidence>
<dbReference type="GO" id="GO:0008137">
    <property type="term" value="F:NADH dehydrogenase (ubiquinone) activity"/>
    <property type="evidence" value="ECO:0007669"/>
    <property type="project" value="UniProtKB-EC"/>
</dbReference>
<dbReference type="Pfam" id="PF00361">
    <property type="entry name" value="Proton_antipo_M"/>
    <property type="match status" value="1"/>
</dbReference>
<dbReference type="EC" id="7.1.1.2" evidence="3 10"/>
<feature type="transmembrane region" description="Helical" evidence="10">
    <location>
        <begin position="169"/>
        <end position="190"/>
    </location>
</feature>
<feature type="transmembrane region" description="Helical" evidence="10">
    <location>
        <begin position="421"/>
        <end position="443"/>
    </location>
</feature>
<dbReference type="PANTHER" id="PTHR42829:SF2">
    <property type="entry name" value="NADH-UBIQUINONE OXIDOREDUCTASE CHAIN 5"/>
    <property type="match status" value="1"/>
</dbReference>
<evidence type="ECO:0000256" key="2">
    <source>
        <dbReference type="ARBA" id="ARBA00004141"/>
    </source>
</evidence>
<comment type="function">
    <text evidence="10">Core subunit of the mitochondrial membrane respiratory chain NADH dehydrogenase (Complex I) which catalyzes electron transfer from NADH through the respiratory chain, using ubiquinone as an electron acceptor. Essential for the catalytic activity and assembly of complex I.</text>
</comment>
<feature type="transmembrane region" description="Helical" evidence="10">
    <location>
        <begin position="202"/>
        <end position="220"/>
    </location>
</feature>
<feature type="transmembrane region" description="Helical" evidence="10">
    <location>
        <begin position="354"/>
        <end position="372"/>
    </location>
</feature>
<dbReference type="InterPro" id="IPR001516">
    <property type="entry name" value="Proton_antipo_N"/>
</dbReference>
<keyword evidence="5 10" id="KW-0812">Transmembrane</keyword>
<dbReference type="InterPro" id="IPR001750">
    <property type="entry name" value="ND/Mrp_TM"/>
</dbReference>
<keyword evidence="10" id="KW-0813">Transport</keyword>
<comment type="catalytic activity">
    <reaction evidence="9 10">
        <text>a ubiquinone + NADH + 5 H(+)(in) = a ubiquinol + NAD(+) + 4 H(+)(out)</text>
        <dbReference type="Rhea" id="RHEA:29091"/>
        <dbReference type="Rhea" id="RHEA-COMP:9565"/>
        <dbReference type="Rhea" id="RHEA-COMP:9566"/>
        <dbReference type="ChEBI" id="CHEBI:15378"/>
        <dbReference type="ChEBI" id="CHEBI:16389"/>
        <dbReference type="ChEBI" id="CHEBI:17976"/>
        <dbReference type="ChEBI" id="CHEBI:57540"/>
        <dbReference type="ChEBI" id="CHEBI:57945"/>
        <dbReference type="EC" id="7.1.1.2"/>
    </reaction>
</comment>
<dbReference type="AlphaFoldDB" id="A0A096X745"/>
<dbReference type="PANTHER" id="PTHR42829">
    <property type="entry name" value="NADH-UBIQUINONE OXIDOREDUCTASE CHAIN 5"/>
    <property type="match status" value="1"/>
</dbReference>
<protein>
    <recommendedName>
        <fullName evidence="4 10">NADH-ubiquinone oxidoreductase chain 5</fullName>
        <ecNumber evidence="3 10">7.1.1.2</ecNumber>
    </recommendedName>
</protein>
<keyword evidence="10" id="KW-0830">Ubiquinone</keyword>
<dbReference type="PRINTS" id="PR01434">
    <property type="entry name" value="NADHDHGNASE5"/>
</dbReference>
<geneLocation type="mitochondrion" evidence="13"/>
<comment type="subcellular location">
    <subcellularLocation>
        <location evidence="2">Membrane</location>
        <topology evidence="2">Multi-pass membrane protein</topology>
    </subcellularLocation>
</comment>
<dbReference type="GO" id="GO:0042773">
    <property type="term" value="P:ATP synthesis coupled electron transport"/>
    <property type="evidence" value="ECO:0007669"/>
    <property type="project" value="InterPro"/>
</dbReference>
<sequence length="501" mass="58894">MSKVYNLILVLGLIFSFLLMFLGKVFLFLEIQMFSLNSFNWLWVIKIDAFSSIFSSVVLIISLLIFFYSMEYMKMEKEIVPFFIYLWLFVISMLVLIFSFNLSSILLGWDGLGVTSFMLILYYNSVKSVNSSLITILINRMGDLMIIFSIITCMIFISWNSMFWYDKKFFGLILLMAASLTKSAQIPFSYWLPKAMAAPTPVSSLVHSSTLVTAGAYLMFRLNIMWTTIFLISSLTLLVSSVMGVLSFDFKEIIAFSTMSHISFMFMSLYNSNSFGPFFFHLNSHALFKALLFMCSGYLIFFNSGLQDIRKIDFMLFNYKLKLSFMIASYSMMGLPFLSGFYSKEMVIEDNLYSKFNLIFSFSILLTSLYTMRLIIYMHMNTAFGVISLKSKFMINSIYILTWFSILFGSLFQWLCLSLTFIYHCMYMKLVMFFYLIFGLFSMMNEKPNFMKLFYYNLSKVYKIFMEMMKKNNFFFVLEKGWLKFFVLVMLFTLKEEYKKQ</sequence>